<evidence type="ECO:0000313" key="5">
    <source>
        <dbReference type="Proteomes" id="UP001597231"/>
    </source>
</evidence>
<protein>
    <recommendedName>
        <fullName evidence="6">Haemolysin XhlA</fullName>
    </recommendedName>
</protein>
<reference evidence="3" key="3">
    <citation type="submission" date="2024-09" db="EMBL/GenBank/DDBJ databases">
        <authorList>
            <person name="Sun Q."/>
            <person name="Mori K."/>
        </authorList>
    </citation>
    <scope>NUCLEOTIDE SEQUENCE</scope>
    <source>
        <strain evidence="3">CCUG 53915</strain>
    </source>
</reference>
<dbReference type="RefSeq" id="WP_381479584.1">
    <property type="nucleotide sequence ID" value="NZ_JBHTLT010000007.1"/>
</dbReference>
<dbReference type="Proteomes" id="UP001597231">
    <property type="component" value="Unassembled WGS sequence"/>
</dbReference>
<dbReference type="EMBL" id="JBHTLT010000007">
    <property type="protein sequence ID" value="MFD1203752.1"/>
    <property type="molecule type" value="Genomic_DNA"/>
</dbReference>
<gene>
    <name evidence="3" type="ORF">ACFQ38_01220</name>
    <name evidence="4" type="ORF">ACFQ38_01715</name>
</gene>
<evidence type="ECO:0000313" key="3">
    <source>
        <dbReference type="EMBL" id="MFD1203752.1"/>
    </source>
</evidence>
<proteinExistence type="predicted"/>
<evidence type="ECO:0000256" key="1">
    <source>
        <dbReference type="SAM" id="Coils"/>
    </source>
</evidence>
<keyword evidence="2" id="KW-0812">Transmembrane</keyword>
<comment type="caution">
    <text evidence="3">The sequence shown here is derived from an EMBL/GenBank/DDBJ whole genome shotgun (WGS) entry which is preliminary data.</text>
</comment>
<name>A0ABW3TTD5_9BACL</name>
<reference evidence="3" key="1">
    <citation type="journal article" date="2014" name="Int. J. Syst. Evol. Microbiol.">
        <title>Complete genome of a new Firmicutes species belonging to the dominant human colonic microbiota ('Ruminococcus bicirculans') reveals two chromosomes and a selective capacity to utilize plant glucans.</title>
        <authorList>
            <consortium name="NISC Comparative Sequencing Program"/>
            <person name="Wegmann U."/>
            <person name="Louis P."/>
            <person name="Goesmann A."/>
            <person name="Henrissat B."/>
            <person name="Duncan S.H."/>
            <person name="Flint H.J."/>
        </authorList>
    </citation>
    <scope>NUCLEOTIDE SEQUENCE</scope>
    <source>
        <strain evidence="3">CCUG 53915</strain>
    </source>
</reference>
<evidence type="ECO:0000256" key="2">
    <source>
        <dbReference type="SAM" id="Phobius"/>
    </source>
</evidence>
<organism evidence="3 5">
    <name type="scientific">Sporosarcina contaminans</name>
    <dbReference type="NCBI Taxonomy" id="633403"/>
    <lineage>
        <taxon>Bacteria</taxon>
        <taxon>Bacillati</taxon>
        <taxon>Bacillota</taxon>
        <taxon>Bacilli</taxon>
        <taxon>Bacillales</taxon>
        <taxon>Caryophanaceae</taxon>
        <taxon>Sporosarcina</taxon>
    </lineage>
</organism>
<keyword evidence="2" id="KW-0472">Membrane</keyword>
<reference evidence="5" key="2">
    <citation type="journal article" date="2019" name="Int. J. Syst. Evol. Microbiol.">
        <title>The Global Catalogue of Microorganisms (GCM) 10K type strain sequencing project: providing services to taxonomists for standard genome sequencing and annotation.</title>
        <authorList>
            <consortium name="The Broad Institute Genomics Platform"/>
            <consortium name="The Broad Institute Genome Sequencing Center for Infectious Disease"/>
            <person name="Wu L."/>
            <person name="Ma J."/>
        </authorList>
    </citation>
    <scope>NUCLEOTIDE SEQUENCE [LARGE SCALE GENOMIC DNA]</scope>
    <source>
        <strain evidence="5">CCUG 53915</strain>
    </source>
</reference>
<dbReference type="EMBL" id="JBHTLT010000012">
    <property type="protein sequence ID" value="MFD1203847.1"/>
    <property type="molecule type" value="Genomic_DNA"/>
</dbReference>
<accession>A0ABW3TTD5</accession>
<sequence length="125" mass="14386">MYDKVRQHDDAINDHTERILNLEEADKRHEARLKLLEDNAIRLENTVMSEARETRSTMERNTDRLYDIVENAMTISATQETQRHELKLTKWDKVTTILLKAGGGLVGLASAGGAIYYMIDHFLNK</sequence>
<feature type="transmembrane region" description="Helical" evidence="2">
    <location>
        <begin position="97"/>
        <end position="119"/>
    </location>
</feature>
<keyword evidence="2" id="KW-1133">Transmembrane helix</keyword>
<keyword evidence="1" id="KW-0175">Coiled coil</keyword>
<keyword evidence="5" id="KW-1185">Reference proteome</keyword>
<feature type="coiled-coil region" evidence="1">
    <location>
        <begin position="5"/>
        <end position="53"/>
    </location>
</feature>
<evidence type="ECO:0008006" key="6">
    <source>
        <dbReference type="Google" id="ProtNLM"/>
    </source>
</evidence>
<evidence type="ECO:0000313" key="4">
    <source>
        <dbReference type="EMBL" id="MFD1203847.1"/>
    </source>
</evidence>